<protein>
    <submittedName>
        <fullName evidence="1">NRDE family protein</fullName>
    </submittedName>
</protein>
<keyword evidence="2" id="KW-1185">Reference proteome</keyword>
<proteinExistence type="predicted"/>
<dbReference type="EMBL" id="JADGIK010000002">
    <property type="protein sequence ID" value="MBF0596617.1"/>
    <property type="molecule type" value="Genomic_DNA"/>
</dbReference>
<gene>
    <name evidence="1" type="ORF">IM532_03955</name>
</gene>
<name>A0A8J7FLM1_9FLAO</name>
<reference evidence="1" key="1">
    <citation type="submission" date="2020-10" db="EMBL/GenBank/DDBJ databases">
        <authorList>
            <person name="Lu T."/>
            <person name="Wang Q."/>
            <person name="Han X."/>
        </authorList>
    </citation>
    <scope>NUCLEOTIDE SEQUENCE</scope>
    <source>
        <strain evidence="1">WQ 117</strain>
    </source>
</reference>
<comment type="caution">
    <text evidence="1">The sequence shown here is derived from an EMBL/GenBank/DDBJ whole genome shotgun (WGS) entry which is preliminary data.</text>
</comment>
<evidence type="ECO:0000313" key="1">
    <source>
        <dbReference type="EMBL" id="MBF0596617.1"/>
    </source>
</evidence>
<dbReference type="Pfam" id="PF05742">
    <property type="entry name" value="TANGO2"/>
    <property type="match status" value="1"/>
</dbReference>
<organism evidence="1 2">
    <name type="scientific">Faecalibacter rhinopitheci</name>
    <dbReference type="NCBI Taxonomy" id="2779678"/>
    <lineage>
        <taxon>Bacteria</taxon>
        <taxon>Pseudomonadati</taxon>
        <taxon>Bacteroidota</taxon>
        <taxon>Flavobacteriia</taxon>
        <taxon>Flavobacteriales</taxon>
        <taxon>Weeksellaceae</taxon>
        <taxon>Faecalibacter</taxon>
    </lineage>
</organism>
<dbReference type="PANTHER" id="PTHR17985:SF8">
    <property type="entry name" value="TRANSPORT AND GOLGI ORGANIZATION PROTEIN 2 HOMOLOG"/>
    <property type="match status" value="1"/>
</dbReference>
<dbReference type="RefSeq" id="WP_194182147.1">
    <property type="nucleotide sequence ID" value="NZ_JADGIK010000002.1"/>
</dbReference>
<accession>A0A8J7FLM1</accession>
<dbReference type="AlphaFoldDB" id="A0A8J7FLM1"/>
<dbReference type="PANTHER" id="PTHR17985">
    <property type="entry name" value="SER/THR-RICH PROTEIN T10 IN DGCR REGION"/>
    <property type="match status" value="1"/>
</dbReference>
<evidence type="ECO:0000313" key="2">
    <source>
        <dbReference type="Proteomes" id="UP000608754"/>
    </source>
</evidence>
<dbReference type="InterPro" id="IPR008551">
    <property type="entry name" value="TANGO2"/>
</dbReference>
<dbReference type="Proteomes" id="UP000608754">
    <property type="component" value="Unassembled WGS sequence"/>
</dbReference>
<sequence length="216" mass="25311">MCIISFYKQNDEIILTHNRDESIHRIASPSVEQKFWEGNEYYAPLDEEKKGTWIFYSENYIACILNGGKEKPVETKTNYKKSRGILLLDILKYNSVIEFCKAEDLTNIAPFTILVHEIKNKKTYLLFWDEKQLNCNDLSDVNFVFRCSSTLYSFNDMVKFEKKFPKFNNISPENIMKIHYSLMMKDGDIIKGKATTSITQIFATSTKISMKYCPFF</sequence>